<dbReference type="InterPro" id="IPR001173">
    <property type="entry name" value="Glyco_trans_2-like"/>
</dbReference>
<dbReference type="InterPro" id="IPR029044">
    <property type="entry name" value="Nucleotide-diphossugar_trans"/>
</dbReference>
<proteinExistence type="predicted"/>
<dbReference type="Gene3D" id="3.90.550.10">
    <property type="entry name" value="Spore Coat Polysaccharide Biosynthesis Protein SpsA, Chain A"/>
    <property type="match status" value="1"/>
</dbReference>
<dbReference type="AlphaFoldDB" id="A0A3B1DIW6"/>
<dbReference type="SUPFAM" id="SSF53448">
    <property type="entry name" value="Nucleotide-diphospho-sugar transferases"/>
    <property type="match status" value="1"/>
</dbReference>
<feature type="transmembrane region" description="Helical" evidence="1">
    <location>
        <begin position="288"/>
        <end position="314"/>
    </location>
</feature>
<name>A0A3B1DIW6_9ZZZZ</name>
<feature type="transmembrane region" description="Helical" evidence="1">
    <location>
        <begin position="249"/>
        <end position="276"/>
    </location>
</feature>
<dbReference type="Pfam" id="PF00535">
    <property type="entry name" value="Glycos_transf_2"/>
    <property type="match status" value="1"/>
</dbReference>
<protein>
    <recommendedName>
        <fullName evidence="2">Glycosyltransferase 2-like domain-containing protein</fullName>
    </recommendedName>
</protein>
<evidence type="ECO:0000259" key="2">
    <source>
        <dbReference type="Pfam" id="PF00535"/>
    </source>
</evidence>
<reference evidence="3" key="1">
    <citation type="submission" date="2018-06" db="EMBL/GenBank/DDBJ databases">
        <authorList>
            <person name="Zhirakovskaya E."/>
        </authorList>
    </citation>
    <scope>NUCLEOTIDE SEQUENCE</scope>
</reference>
<organism evidence="3">
    <name type="scientific">hydrothermal vent metagenome</name>
    <dbReference type="NCBI Taxonomy" id="652676"/>
    <lineage>
        <taxon>unclassified sequences</taxon>
        <taxon>metagenomes</taxon>
        <taxon>ecological metagenomes</taxon>
    </lineage>
</organism>
<dbReference type="EMBL" id="UOGJ01000014">
    <property type="protein sequence ID" value="VAX34890.1"/>
    <property type="molecule type" value="Genomic_DNA"/>
</dbReference>
<keyword evidence="1" id="KW-0812">Transmembrane</keyword>
<dbReference type="InterPro" id="IPR050834">
    <property type="entry name" value="Glycosyltransf_2"/>
</dbReference>
<keyword evidence="1" id="KW-1133">Transmembrane helix</keyword>
<dbReference type="PANTHER" id="PTHR43685">
    <property type="entry name" value="GLYCOSYLTRANSFERASE"/>
    <property type="match status" value="1"/>
</dbReference>
<evidence type="ECO:0000313" key="3">
    <source>
        <dbReference type="EMBL" id="VAX34890.1"/>
    </source>
</evidence>
<gene>
    <name evidence="3" type="ORF">MNBD_UNCLBAC01-1529</name>
</gene>
<sequence>MDSPYISIVVPAYNCQKTISKTIEAILNQSYASIELIIVDDGSSDATAKVVEQFDVNYLYQNNAGPAAARNQGAKEACGEIILFTDSDCVPQKNWVEKIVSGFKEPEIGVVAGSYGIANPKNILARCIHKEILFRHHYLMPQYPKVFGSYNFGIRKKIFEKVRGFNGAYRYASGEDNDLSYKILKSGYKIYFERNALVDHFHPVCLKKYLQEQYRHGFWRVKMYAEHPAMAKGDNYTFWKDICEVPLSVLIIFLIFISYPLLFAAVCILFILEIFYGVLMMKVFLEAFFFGGVMFVRSFIRTFGFSSGIFFILFKKVIKKDK</sequence>
<feature type="domain" description="Glycosyltransferase 2-like" evidence="2">
    <location>
        <begin position="7"/>
        <end position="161"/>
    </location>
</feature>
<evidence type="ECO:0000256" key="1">
    <source>
        <dbReference type="SAM" id="Phobius"/>
    </source>
</evidence>
<dbReference type="PANTHER" id="PTHR43685:SF3">
    <property type="entry name" value="SLR2126 PROTEIN"/>
    <property type="match status" value="1"/>
</dbReference>
<keyword evidence="1" id="KW-0472">Membrane</keyword>
<accession>A0A3B1DIW6</accession>